<dbReference type="SUPFAM" id="SSF52317">
    <property type="entry name" value="Class I glutamine amidotransferase-like"/>
    <property type="match status" value="1"/>
</dbReference>
<keyword evidence="2" id="KW-0315">Glutamine amidotransferase</keyword>
<dbReference type="AlphaFoldDB" id="A0A021VMG6"/>
<proteinExistence type="predicted"/>
<dbReference type="NCBIfam" id="NF005743">
    <property type="entry name" value="PRK07567.1"/>
    <property type="match status" value="1"/>
</dbReference>
<gene>
    <name evidence="2" type="ORF">N866_09000</name>
</gene>
<dbReference type="GO" id="GO:0016740">
    <property type="term" value="F:transferase activity"/>
    <property type="evidence" value="ECO:0007669"/>
    <property type="project" value="UniProtKB-KW"/>
</dbReference>
<dbReference type="GO" id="GO:0003922">
    <property type="term" value="F:GMP synthase (glutamine-hydrolyzing) activity"/>
    <property type="evidence" value="ECO:0007669"/>
    <property type="project" value="UniProtKB-EC"/>
</dbReference>
<name>A0A021VMG6_9CELL</name>
<evidence type="ECO:0000313" key="2">
    <source>
        <dbReference type="EMBL" id="EYR62379.1"/>
    </source>
</evidence>
<sequence>MKPFLLLATRAEDDAADGEYAAFRQFGRLTEDQLHRVRLEAGPLPALDLDDYSGVVVGGSPFCTSDPEESKSPVQRRVEAELAGLLDEVVARDVPFLGACYGIGTLGVHQGGVVDRTFGEPVGAVDVTLTAEGRADPVLGALPERFSAFVGHKEALSVPPPGAVVLATSPACPVQAFRLRQNLYATQFHPELDVPGIVRRVEVYRDAGYFPADELADVVARISAATVEHPPRVVAAFVRRYARD</sequence>
<dbReference type="Gene3D" id="3.40.50.880">
    <property type="match status" value="1"/>
</dbReference>
<keyword evidence="2" id="KW-0808">Transferase</keyword>
<dbReference type="RefSeq" id="WP_034228061.1">
    <property type="nucleotide sequence ID" value="NZ_AXCW01000252.1"/>
</dbReference>
<protein>
    <submittedName>
        <fullName evidence="2">Glutamine amidotransferase</fullName>
        <ecNumber evidence="2">6.3.5.2</ecNumber>
    </submittedName>
</protein>
<evidence type="ECO:0000313" key="3">
    <source>
        <dbReference type="Proteomes" id="UP000019753"/>
    </source>
</evidence>
<keyword evidence="2" id="KW-0436">Ligase</keyword>
<reference evidence="2 3" key="1">
    <citation type="submission" date="2014-01" db="EMBL/GenBank/DDBJ databases">
        <title>Actinotalea ferrariae CF5-4.</title>
        <authorList>
            <person name="Chen F."/>
            <person name="Li Y."/>
            <person name="Wang G."/>
        </authorList>
    </citation>
    <scope>NUCLEOTIDE SEQUENCE [LARGE SCALE GENOMIC DNA]</scope>
    <source>
        <strain evidence="2 3">CF5-4</strain>
    </source>
</reference>
<dbReference type="InterPro" id="IPR017926">
    <property type="entry name" value="GATASE"/>
</dbReference>
<feature type="domain" description="Glutamine amidotransferase" evidence="1">
    <location>
        <begin position="51"/>
        <end position="192"/>
    </location>
</feature>
<keyword evidence="3" id="KW-1185">Reference proteome</keyword>
<dbReference type="EMBL" id="AXCW01000252">
    <property type="protein sequence ID" value="EYR62379.1"/>
    <property type="molecule type" value="Genomic_DNA"/>
</dbReference>
<dbReference type="OrthoDB" id="5196541at2"/>
<dbReference type="Pfam" id="PF00117">
    <property type="entry name" value="GATase"/>
    <property type="match status" value="1"/>
</dbReference>
<comment type="caution">
    <text evidence="2">The sequence shown here is derived from an EMBL/GenBank/DDBJ whole genome shotgun (WGS) entry which is preliminary data.</text>
</comment>
<dbReference type="PANTHER" id="PTHR42695">
    <property type="entry name" value="GLUTAMINE AMIDOTRANSFERASE YLR126C-RELATED"/>
    <property type="match status" value="1"/>
</dbReference>
<evidence type="ECO:0000259" key="1">
    <source>
        <dbReference type="Pfam" id="PF00117"/>
    </source>
</evidence>
<dbReference type="GO" id="GO:0005829">
    <property type="term" value="C:cytosol"/>
    <property type="evidence" value="ECO:0007669"/>
    <property type="project" value="TreeGrafter"/>
</dbReference>
<organism evidence="2 3">
    <name type="scientific">Actinotalea ferrariae CF5-4</name>
    <dbReference type="NCBI Taxonomy" id="948458"/>
    <lineage>
        <taxon>Bacteria</taxon>
        <taxon>Bacillati</taxon>
        <taxon>Actinomycetota</taxon>
        <taxon>Actinomycetes</taxon>
        <taxon>Micrococcales</taxon>
        <taxon>Cellulomonadaceae</taxon>
        <taxon>Actinotalea</taxon>
    </lineage>
</organism>
<accession>A0A021VMG6</accession>
<dbReference type="PANTHER" id="PTHR42695:SF5">
    <property type="entry name" value="GLUTAMINE AMIDOTRANSFERASE YLR126C-RELATED"/>
    <property type="match status" value="1"/>
</dbReference>
<dbReference type="Proteomes" id="UP000019753">
    <property type="component" value="Unassembled WGS sequence"/>
</dbReference>
<dbReference type="CDD" id="cd01741">
    <property type="entry name" value="GATase1_1"/>
    <property type="match status" value="1"/>
</dbReference>
<dbReference type="InterPro" id="IPR029062">
    <property type="entry name" value="Class_I_gatase-like"/>
</dbReference>
<dbReference type="EC" id="6.3.5.2" evidence="2"/>
<dbReference type="PROSITE" id="PS51273">
    <property type="entry name" value="GATASE_TYPE_1"/>
    <property type="match status" value="1"/>
</dbReference>
<dbReference type="InterPro" id="IPR044992">
    <property type="entry name" value="ChyE-like"/>
</dbReference>